<dbReference type="CDD" id="cd07177">
    <property type="entry name" value="terB_like"/>
    <property type="match status" value="1"/>
</dbReference>
<comment type="caution">
    <text evidence="1">The sequence shown here is derived from an EMBL/GenBank/DDBJ whole genome shotgun (WGS) entry which is preliminary data.</text>
</comment>
<proteinExistence type="predicted"/>
<sequence>MVRADGKIKPSEVAFVKKLARRMDISDQEILELFQNPEDSRPVYSEVERITHFYKLILMMKIDNETHQSEIVALKNFGLKMGIRPIVADQILKKLEQSENNTIPAEELLKVFKIYYN</sequence>
<name>A0ABR5DF32_9FLAO</name>
<protein>
    <recommendedName>
        <fullName evidence="3">TerB family tellurite resistance protein</fullName>
    </recommendedName>
</protein>
<evidence type="ECO:0000313" key="1">
    <source>
        <dbReference type="EMBL" id="KJJ37387.1"/>
    </source>
</evidence>
<dbReference type="SUPFAM" id="SSF158682">
    <property type="entry name" value="TerB-like"/>
    <property type="match status" value="1"/>
</dbReference>
<dbReference type="Gene3D" id="1.10.3680.10">
    <property type="entry name" value="TerB-like"/>
    <property type="match status" value="1"/>
</dbReference>
<organism evidence="1 2">
    <name type="scientific">Aequorivita vladivostokensis</name>
    <dbReference type="NCBI Taxonomy" id="171194"/>
    <lineage>
        <taxon>Bacteria</taxon>
        <taxon>Pseudomonadati</taxon>
        <taxon>Bacteroidota</taxon>
        <taxon>Flavobacteriia</taxon>
        <taxon>Flavobacteriales</taxon>
        <taxon>Flavobacteriaceae</taxon>
        <taxon>Aequorivita</taxon>
    </lineage>
</organism>
<dbReference type="InterPro" id="IPR029024">
    <property type="entry name" value="TerB-like"/>
</dbReference>
<reference evidence="1 2" key="1">
    <citation type="submission" date="2014-10" db="EMBL/GenBank/DDBJ databases">
        <title>Genome sequencing of Vitellibacter vladivostokensis KMM 3516.</title>
        <authorList>
            <person name="Thevarajoo S."/>
            <person name="Selvaratnam C."/>
            <person name="Goh K.M."/>
            <person name="Chong C.S."/>
        </authorList>
    </citation>
    <scope>NUCLEOTIDE SEQUENCE [LARGE SCALE GENOMIC DNA]</scope>
    <source>
        <strain evidence="1 2">KMM 3516</strain>
    </source>
</reference>
<dbReference type="Proteomes" id="UP000033497">
    <property type="component" value="Unassembled WGS sequence"/>
</dbReference>
<accession>A0ABR5DF32</accession>
<keyword evidence="2" id="KW-1185">Reference proteome</keyword>
<evidence type="ECO:0000313" key="2">
    <source>
        <dbReference type="Proteomes" id="UP000033497"/>
    </source>
</evidence>
<evidence type="ECO:0008006" key="3">
    <source>
        <dbReference type="Google" id="ProtNLM"/>
    </source>
</evidence>
<gene>
    <name evidence="1" type="ORF">MB09_14720</name>
</gene>
<dbReference type="EMBL" id="JSVU01000013">
    <property type="protein sequence ID" value="KJJ37387.1"/>
    <property type="molecule type" value="Genomic_DNA"/>
</dbReference>